<dbReference type="PANTHER" id="PTHR36115">
    <property type="entry name" value="PROLINE-RICH ANTIGEN HOMOLOG-RELATED"/>
    <property type="match status" value="1"/>
</dbReference>
<evidence type="ECO:0000313" key="9">
    <source>
        <dbReference type="Proteomes" id="UP001433638"/>
    </source>
</evidence>
<evidence type="ECO:0000256" key="2">
    <source>
        <dbReference type="ARBA" id="ARBA00022475"/>
    </source>
</evidence>
<dbReference type="EMBL" id="JBEFLD010000002">
    <property type="protein sequence ID" value="MEQ6289809.1"/>
    <property type="molecule type" value="Genomic_DNA"/>
</dbReference>
<evidence type="ECO:0000256" key="4">
    <source>
        <dbReference type="ARBA" id="ARBA00022989"/>
    </source>
</evidence>
<comment type="subcellular location">
    <subcellularLocation>
        <location evidence="1">Cell membrane</location>
        <topology evidence="1">Multi-pass membrane protein</topology>
    </subcellularLocation>
</comment>
<keyword evidence="2" id="KW-1003">Cell membrane</keyword>
<feature type="transmembrane region" description="Helical" evidence="6">
    <location>
        <begin position="49"/>
        <end position="68"/>
    </location>
</feature>
<feature type="domain" description="RDD" evidence="7">
    <location>
        <begin position="6"/>
        <end position="158"/>
    </location>
</feature>
<proteinExistence type="predicted"/>
<evidence type="ECO:0000256" key="3">
    <source>
        <dbReference type="ARBA" id="ARBA00022692"/>
    </source>
</evidence>
<accession>A0ABV1M0R8</accession>
<evidence type="ECO:0000256" key="6">
    <source>
        <dbReference type="SAM" id="Phobius"/>
    </source>
</evidence>
<feature type="transmembrane region" description="Helical" evidence="6">
    <location>
        <begin position="127"/>
        <end position="145"/>
    </location>
</feature>
<feature type="transmembrane region" description="Helical" evidence="6">
    <location>
        <begin position="16"/>
        <end position="37"/>
    </location>
</feature>
<dbReference type="RefSeq" id="WP_349584433.1">
    <property type="nucleotide sequence ID" value="NZ_JBEFLD010000002.1"/>
</dbReference>
<organism evidence="8 9">
    <name type="scientific">Vogesella oryzagri</name>
    <dbReference type="NCBI Taxonomy" id="3160864"/>
    <lineage>
        <taxon>Bacteria</taxon>
        <taxon>Pseudomonadati</taxon>
        <taxon>Pseudomonadota</taxon>
        <taxon>Betaproteobacteria</taxon>
        <taxon>Neisseriales</taxon>
        <taxon>Chromobacteriaceae</taxon>
        <taxon>Vogesella</taxon>
    </lineage>
</organism>
<gene>
    <name evidence="8" type="ORF">ABNW52_04190</name>
</gene>
<dbReference type="Proteomes" id="UP001433638">
    <property type="component" value="Unassembled WGS sequence"/>
</dbReference>
<evidence type="ECO:0000313" key="8">
    <source>
        <dbReference type="EMBL" id="MEQ6289809.1"/>
    </source>
</evidence>
<keyword evidence="4 6" id="KW-1133">Transmembrane helix</keyword>
<dbReference type="Pfam" id="PF06271">
    <property type="entry name" value="RDD"/>
    <property type="match status" value="1"/>
</dbReference>
<dbReference type="PANTHER" id="PTHR36115:SF10">
    <property type="entry name" value="RDD DOMAIN-CONTAINING PROTEIN"/>
    <property type="match status" value="1"/>
</dbReference>
<sequence length="170" mass="19219">MTSAPTPGLGRRFASLFYELLLLAAIVFTTAAVFTPLLAWSNHAPVIEWLYRLGMVGVLFGYFGYCWVRSGQTPAMKTWRIKLVLRDGSRLGWQHAAVRFVVALLLFVGVPILSFLAWQRASGDTRASMWIAMAWWLLPLLWPLTDPDRQFLHDRLAGTRLITLAKGERA</sequence>
<feature type="transmembrane region" description="Helical" evidence="6">
    <location>
        <begin position="96"/>
        <end position="121"/>
    </location>
</feature>
<keyword evidence="9" id="KW-1185">Reference proteome</keyword>
<evidence type="ECO:0000259" key="7">
    <source>
        <dbReference type="Pfam" id="PF06271"/>
    </source>
</evidence>
<reference evidence="8" key="1">
    <citation type="submission" date="2024-06" db="EMBL/GenBank/DDBJ databases">
        <title>Genome sequence of Vogesella sp. MAHUQ-64.</title>
        <authorList>
            <person name="Huq M.A."/>
        </authorList>
    </citation>
    <scope>NUCLEOTIDE SEQUENCE</scope>
    <source>
        <strain evidence="8">MAHUQ-64</strain>
    </source>
</reference>
<keyword evidence="3 6" id="KW-0812">Transmembrane</keyword>
<name>A0ABV1M0R8_9NEIS</name>
<dbReference type="InterPro" id="IPR010432">
    <property type="entry name" value="RDD"/>
</dbReference>
<comment type="caution">
    <text evidence="8">The sequence shown here is derived from an EMBL/GenBank/DDBJ whole genome shotgun (WGS) entry which is preliminary data.</text>
</comment>
<keyword evidence="5 6" id="KW-0472">Membrane</keyword>
<evidence type="ECO:0000256" key="1">
    <source>
        <dbReference type="ARBA" id="ARBA00004651"/>
    </source>
</evidence>
<protein>
    <submittedName>
        <fullName evidence="8">RDD family protein</fullName>
    </submittedName>
</protein>
<dbReference type="InterPro" id="IPR051791">
    <property type="entry name" value="Pra-immunoreactive"/>
</dbReference>
<evidence type="ECO:0000256" key="5">
    <source>
        <dbReference type="ARBA" id="ARBA00023136"/>
    </source>
</evidence>